<dbReference type="Gene3D" id="3.40.50.150">
    <property type="entry name" value="Vaccinia Virus protein VP39"/>
    <property type="match status" value="1"/>
</dbReference>
<dbReference type="InterPro" id="IPR036736">
    <property type="entry name" value="ACP-like_sf"/>
</dbReference>
<dbReference type="SMART" id="SM00827">
    <property type="entry name" value="PKS_AT"/>
    <property type="match status" value="1"/>
</dbReference>
<dbReference type="Proteomes" id="UP000076863">
    <property type="component" value="Unassembled WGS sequence"/>
</dbReference>
<evidence type="ECO:0000256" key="3">
    <source>
        <dbReference type="ARBA" id="ARBA00022553"/>
    </source>
</evidence>
<dbReference type="InterPro" id="IPR001227">
    <property type="entry name" value="Ac_transferase_dom_sf"/>
</dbReference>
<keyword evidence="14" id="KW-1185">Reference proteome</keyword>
<evidence type="ECO:0000256" key="2">
    <source>
        <dbReference type="ARBA" id="ARBA00022450"/>
    </source>
</evidence>
<proteinExistence type="predicted"/>
<dbReference type="InterPro" id="IPR013968">
    <property type="entry name" value="PKS_KR"/>
</dbReference>
<dbReference type="InterPro" id="IPR013149">
    <property type="entry name" value="ADH-like_C"/>
</dbReference>
<dbReference type="Pfam" id="PF08659">
    <property type="entry name" value="KR"/>
    <property type="match status" value="1"/>
</dbReference>
<dbReference type="Pfam" id="PF23114">
    <property type="entry name" value="NAD-bd_HRPKS_sdrA"/>
    <property type="match status" value="1"/>
</dbReference>
<dbReference type="Gene3D" id="3.40.50.720">
    <property type="entry name" value="NAD(P)-binding Rossmann-like Domain"/>
    <property type="match status" value="1"/>
</dbReference>
<dbReference type="SUPFAM" id="SSF55048">
    <property type="entry name" value="Probable ACP-binding domain of malonyl-CoA ACP transacylase"/>
    <property type="match status" value="1"/>
</dbReference>
<dbReference type="Gene3D" id="3.90.180.10">
    <property type="entry name" value="Medium-chain alcohol dehydrogenases, catalytic domain"/>
    <property type="match status" value="1"/>
</dbReference>
<dbReference type="InterPro" id="IPR013217">
    <property type="entry name" value="Methyltransf_12"/>
</dbReference>
<dbReference type="PROSITE" id="PS50075">
    <property type="entry name" value="CARRIER"/>
    <property type="match status" value="1"/>
</dbReference>
<dbReference type="CDD" id="cd05195">
    <property type="entry name" value="enoyl_red"/>
    <property type="match status" value="1"/>
</dbReference>
<dbReference type="InterPro" id="IPR042104">
    <property type="entry name" value="PKS_dehydratase_sf"/>
</dbReference>
<keyword evidence="2" id="KW-0596">Phosphopantetheine</keyword>
<keyword evidence="6" id="KW-0560">Oxidoreductase</keyword>
<dbReference type="Pfam" id="PF08240">
    <property type="entry name" value="ADH_N"/>
    <property type="match status" value="1"/>
</dbReference>
<dbReference type="Gene3D" id="3.40.366.10">
    <property type="entry name" value="Malonyl-Coenzyme A Acyl Carrier Protein, domain 2"/>
    <property type="match status" value="1"/>
</dbReference>
<evidence type="ECO:0000256" key="10">
    <source>
        <dbReference type="SAM" id="MobiDB-lite"/>
    </source>
</evidence>
<feature type="region of interest" description="N-terminal hotdog fold" evidence="9">
    <location>
        <begin position="381"/>
        <end position="520"/>
    </location>
</feature>
<dbReference type="SUPFAM" id="SSF52151">
    <property type="entry name" value="FabD/lysophospholipase-like"/>
    <property type="match status" value="1"/>
</dbReference>
<feature type="domain" description="PKS/mFAS DH" evidence="12">
    <location>
        <begin position="381"/>
        <end position="703"/>
    </location>
</feature>
<keyword evidence="3" id="KW-0597">Phosphoprotein</keyword>
<dbReference type="InterPro" id="IPR016035">
    <property type="entry name" value="Acyl_Trfase/lysoPLipase"/>
</dbReference>
<dbReference type="SUPFAM" id="SSF53335">
    <property type="entry name" value="S-adenosyl-L-methionine-dependent methyltransferases"/>
    <property type="match status" value="1"/>
</dbReference>
<dbReference type="InterPro" id="IPR049900">
    <property type="entry name" value="PKS_mFAS_DH"/>
</dbReference>
<sequence>MGIELIPRFSIYAQSLRQMDKILYSLGTGWSLMDELAKSEHETRIHDAELCQPSCTALQIALVDLLHSWHVHPEFVCGHSSGEIAAAYAAGVLTASDAIKVAYHRGQAVQYLRKIVPDRKGSMLAVGLGEEDVRRHLTALYKGKVTVACINSPENVTLSGDESAIDSIANEFKAAKIFCRKLLVGVAYHSQHMTLVESFYRSAIRDTVARDGKPGVKMVSSVTGRLITGRQLDSLYWVQNLLSPVLFSDAVSEILSLARDQTASGVVRSNIMIEVGPHSALKSPMMQIFKHKTAMHLANYLSCLTRDVDGHKTCLQLAADLFMLGAPIDVNSANKMDNKDTSLPQAQVLTNLPSYNWHHDSRHWNESRRSAAYRLREDPRHELLGNPTADNVSQEPSWHHYLRLSELPWMKGHCVDQQVVFPAAGYVCIMIEAMKKIAFPYGWRDKVIKLSKVSIDRPLLIQREDQGVLRTEVITSARPYAPCSYRTEAKAWEFRIFSISPANEATEHCRGMATALDAYRQDLLYQLQLNNVQDGNGDTVDGWENREPIDLYRTLKVAGADYSGSFACLEAIKIQPWHCRATIQVPDVASTMPSHYQQLQILHPTVLDGCFHACLAALWQADALETALVITEIEEMTVSTNMDLRPGQRLFVRSNARTFGLDKYSGDIVVSDTNQSDADNGMGQNWIRVKGLRLAPSQGFDQARTDEAEERRQCHRIEWRVDPFLTLPDVLAQHCRRRLDELRSPSLRKQGHVFCQSAIARQMFQLNALVENDSVAPEHLQFYLQWLRSQDMLGAPIVDADLENATMAIGATGEALLTIDENLKQLLLGRVDGLSLLLKRDLLCRLYAEDDCVNRCHHQLIEYMRLVKFKMGRLRILEIGGGIGNLTIPVMKALFCESRHDQQPGTSQGLYVVTDISSVYFASLQKTLQEFSSVMQYRTFDMEKPPSDQGLELGSFDVILASNVIHAAANICEGLRNLRQLLGPGGQIVMVEMTEPSLRWTMTLGSLTGWWAGAGSSKATPPFMKTSQWDSVLQSSGLSGVSVEMKDYEAPEDHECSLLVTHQIDSSASDTGAARCHSLSNILLVRGTEPDETKTALTIRDAMVSQCLDNKTKIDMTTASEMVPCAELASALLVFLPGTLQECWIAPSETCWYNIRDSITSAKSVLLVTKDGALNCSGSDGAIVSGLGRALRAENHDLDLFTLDLGNDSPDHVIASHFVQVYRSLVDPQRTTPHSLWEWEVAAREECILIPRLVQDSKMHDWVQDSVSKYHPRYEIIESSDNRALKLRVGPSKTLDSLYWADAPSHCQSPQGSQVRVRVENVALNFKDLMTIMGELPGLSTILIEGSGIVTDTGDDISPSSLQAGDRVCFFAADGLATKCNLDRNHVAKIPDGMSMQAAAAIPVAYSTSLFALRDIARLRPAGAVGQAAISLAQHLQAGMILVTAGRPERREFIEKKFGIPAHRIVSNRHATFSQRILELTGGAGVDVALNSLAGDAIQETLSVMAPFGRFIEIGKKDMLVNTKLNMQQLENNISLSTVDMTLVAARRPAAFQELLSTSLHLIHTKAVHLLEPITATPAGEVENQFRTMQAGKHLGKLILNLKSSELLKVQPATPSRASLQSNKSYLVVGGTGGLGKAIIRLLVKMGAKRIVTLSRSGAAAAGMAAFVKEMAMAGVQVMPVKGSVLDNSSLDEVKAAAGDMAIKGVIQAAMALHTPKDAAFEQMSHSEWCDGIHPKVQGTMSLDRKISKLDFFILLSSFNGIVGMPGQANYCAANTFLDAFARQKASLGQPARSIDLGLIHNEGTVAEIEAVGRNQYAHGLGPYGVNVLFALINYCIQNPVAASPEEAQILCGGRRTNPTSSASSASRQRPDMRFAHARSSGSSQATHRKTTRGGMAVQSALKAAITPQAAVEAVFAGLKQKLAGMLSISIDDVQADRSVASYGVDSLISVELRNWVRDELAAQIQSIELMSSLSIMQLAETMARRSRLVSAVLFNGTDADA</sequence>
<feature type="region of interest" description="C-terminal hotdog fold" evidence="9">
    <location>
        <begin position="537"/>
        <end position="703"/>
    </location>
</feature>
<protein>
    <submittedName>
        <fullName evidence="13">Polyketide synthase</fullName>
    </submittedName>
</protein>
<dbReference type="SMART" id="SM00826">
    <property type="entry name" value="PKS_DH"/>
    <property type="match status" value="1"/>
</dbReference>
<dbReference type="PROSITE" id="PS52019">
    <property type="entry name" value="PKS_MFAS_DH"/>
    <property type="match status" value="1"/>
</dbReference>
<dbReference type="OrthoDB" id="329835at2759"/>
<dbReference type="SMART" id="SM00823">
    <property type="entry name" value="PKS_PP"/>
    <property type="match status" value="1"/>
</dbReference>
<dbReference type="InterPro" id="IPR056501">
    <property type="entry name" value="NAD-bd_HRPKS_sdrA"/>
</dbReference>
<comment type="caution">
    <text evidence="13">The sequence shown here is derived from an EMBL/GenBank/DDBJ whole genome shotgun (WGS) entry which is preliminary data.</text>
</comment>
<keyword evidence="5" id="KW-0521">NADP</keyword>
<feature type="active site" description="Proton donor; for dehydratase activity" evidence="9">
    <location>
        <position position="608"/>
    </location>
</feature>
<dbReference type="Pfam" id="PF23297">
    <property type="entry name" value="ACP_SdgA_C"/>
    <property type="match status" value="1"/>
</dbReference>
<evidence type="ECO:0000256" key="8">
    <source>
        <dbReference type="ARBA" id="ARBA00023315"/>
    </source>
</evidence>
<accession>A0A167H1L0</accession>
<evidence type="ECO:0000256" key="9">
    <source>
        <dbReference type="PROSITE-ProRule" id="PRU01363"/>
    </source>
</evidence>
<feature type="active site" description="Proton acceptor; for dehydratase activity" evidence="9">
    <location>
        <position position="413"/>
    </location>
</feature>
<keyword evidence="4" id="KW-0808">Transferase</keyword>
<dbReference type="InterPro" id="IPR036291">
    <property type="entry name" value="NAD(P)-bd_dom_sf"/>
</dbReference>
<feature type="domain" description="Carrier" evidence="11">
    <location>
        <begin position="1910"/>
        <end position="1987"/>
    </location>
</feature>
<dbReference type="InterPro" id="IPR020843">
    <property type="entry name" value="ER"/>
</dbReference>
<dbReference type="Pfam" id="PF00107">
    <property type="entry name" value="ADH_zinc_N"/>
    <property type="match status" value="1"/>
</dbReference>
<dbReference type="SUPFAM" id="SSF47336">
    <property type="entry name" value="ACP-like"/>
    <property type="match status" value="1"/>
</dbReference>
<dbReference type="InterPro" id="IPR009081">
    <property type="entry name" value="PP-bd_ACP"/>
</dbReference>
<dbReference type="Pfam" id="PF14765">
    <property type="entry name" value="PS-DH"/>
    <property type="match status" value="1"/>
</dbReference>
<dbReference type="InterPro" id="IPR049551">
    <property type="entry name" value="PKS_DH_C"/>
</dbReference>
<dbReference type="InterPro" id="IPR006162">
    <property type="entry name" value="Ppantetheine_attach_site"/>
</dbReference>
<evidence type="ECO:0000256" key="1">
    <source>
        <dbReference type="ARBA" id="ARBA00005179"/>
    </source>
</evidence>
<dbReference type="InterPro" id="IPR020807">
    <property type="entry name" value="PKS_DH"/>
</dbReference>
<dbReference type="GO" id="GO:0031177">
    <property type="term" value="F:phosphopantetheine binding"/>
    <property type="evidence" value="ECO:0007669"/>
    <property type="project" value="InterPro"/>
</dbReference>
<evidence type="ECO:0000259" key="11">
    <source>
        <dbReference type="PROSITE" id="PS50075"/>
    </source>
</evidence>
<dbReference type="SUPFAM" id="SSF51735">
    <property type="entry name" value="NAD(P)-binding Rossmann-fold domains"/>
    <property type="match status" value="2"/>
</dbReference>
<evidence type="ECO:0000256" key="5">
    <source>
        <dbReference type="ARBA" id="ARBA00022857"/>
    </source>
</evidence>
<dbReference type="GO" id="GO:0006633">
    <property type="term" value="P:fatty acid biosynthetic process"/>
    <property type="evidence" value="ECO:0007669"/>
    <property type="project" value="TreeGrafter"/>
</dbReference>
<dbReference type="PANTHER" id="PTHR43775">
    <property type="entry name" value="FATTY ACID SYNTHASE"/>
    <property type="match status" value="1"/>
</dbReference>
<reference evidence="13 14" key="1">
    <citation type="journal article" date="2016" name="Genome Biol. Evol.">
        <title>Divergent and convergent evolution of fungal pathogenicity.</title>
        <authorList>
            <person name="Shang Y."/>
            <person name="Xiao G."/>
            <person name="Zheng P."/>
            <person name="Cen K."/>
            <person name="Zhan S."/>
            <person name="Wang C."/>
        </authorList>
    </citation>
    <scope>NUCLEOTIDE SEQUENCE [LARGE SCALE GENOMIC DNA]</scope>
    <source>
        <strain evidence="13 14">RCEF 3172</strain>
    </source>
</reference>
<organism evidence="13 14">
    <name type="scientific">Beauveria brongniartii RCEF 3172</name>
    <dbReference type="NCBI Taxonomy" id="1081107"/>
    <lineage>
        <taxon>Eukaryota</taxon>
        <taxon>Fungi</taxon>
        <taxon>Dikarya</taxon>
        <taxon>Ascomycota</taxon>
        <taxon>Pezizomycotina</taxon>
        <taxon>Sordariomycetes</taxon>
        <taxon>Hypocreomycetidae</taxon>
        <taxon>Hypocreales</taxon>
        <taxon>Cordycipitaceae</taxon>
        <taxon>Beauveria</taxon>
        <taxon>Beauveria brongniartii</taxon>
    </lineage>
</organism>
<dbReference type="GO" id="GO:0030639">
    <property type="term" value="P:polyketide biosynthetic process"/>
    <property type="evidence" value="ECO:0007669"/>
    <property type="project" value="UniProtKB-ARBA"/>
</dbReference>
<dbReference type="InterPro" id="IPR013154">
    <property type="entry name" value="ADH-like_N"/>
</dbReference>
<dbReference type="SUPFAM" id="SSF50129">
    <property type="entry name" value="GroES-like"/>
    <property type="match status" value="1"/>
</dbReference>
<dbReference type="EMBL" id="AZHA01000006">
    <property type="protein sequence ID" value="OAA47371.1"/>
    <property type="molecule type" value="Genomic_DNA"/>
</dbReference>
<dbReference type="InterPro" id="IPR011032">
    <property type="entry name" value="GroES-like_sf"/>
</dbReference>
<dbReference type="Gene3D" id="1.10.1200.10">
    <property type="entry name" value="ACP-like"/>
    <property type="match status" value="1"/>
</dbReference>
<feature type="compositionally biased region" description="Polar residues" evidence="10">
    <location>
        <begin position="1857"/>
        <end position="1868"/>
    </location>
</feature>
<gene>
    <name evidence="13" type="ORF">BBO_02826</name>
</gene>
<dbReference type="GO" id="GO:0016491">
    <property type="term" value="F:oxidoreductase activity"/>
    <property type="evidence" value="ECO:0007669"/>
    <property type="project" value="UniProtKB-KW"/>
</dbReference>
<evidence type="ECO:0000256" key="4">
    <source>
        <dbReference type="ARBA" id="ARBA00022679"/>
    </source>
</evidence>
<evidence type="ECO:0000313" key="13">
    <source>
        <dbReference type="EMBL" id="OAA47371.1"/>
    </source>
</evidence>
<dbReference type="GO" id="GO:0004312">
    <property type="term" value="F:fatty acid synthase activity"/>
    <property type="evidence" value="ECO:0007669"/>
    <property type="project" value="TreeGrafter"/>
</dbReference>
<dbReference type="InterPro" id="IPR029063">
    <property type="entry name" value="SAM-dependent_MTases_sf"/>
</dbReference>
<dbReference type="InterPro" id="IPR020806">
    <property type="entry name" value="PKS_PP-bd"/>
</dbReference>
<evidence type="ECO:0000313" key="14">
    <source>
        <dbReference type="Proteomes" id="UP000076863"/>
    </source>
</evidence>
<dbReference type="PANTHER" id="PTHR43775:SF29">
    <property type="entry name" value="ASPERFURANONE POLYKETIDE SYNTHASE AFOG-RELATED"/>
    <property type="match status" value="1"/>
</dbReference>
<evidence type="ECO:0000256" key="6">
    <source>
        <dbReference type="ARBA" id="ARBA00023002"/>
    </source>
</evidence>
<evidence type="ECO:0000256" key="7">
    <source>
        <dbReference type="ARBA" id="ARBA00023268"/>
    </source>
</evidence>
<keyword evidence="7" id="KW-0511">Multifunctional enzyme</keyword>
<dbReference type="InterPro" id="IPR057326">
    <property type="entry name" value="KR_dom"/>
</dbReference>
<dbReference type="Pfam" id="PF21089">
    <property type="entry name" value="PKS_DH_N"/>
    <property type="match status" value="1"/>
</dbReference>
<dbReference type="Pfam" id="PF00698">
    <property type="entry name" value="Acyl_transf_1"/>
    <property type="match status" value="1"/>
</dbReference>
<dbReference type="InterPro" id="IPR016036">
    <property type="entry name" value="Malonyl_transacylase_ACP-bd"/>
</dbReference>
<dbReference type="InterPro" id="IPR050091">
    <property type="entry name" value="PKS_NRPS_Biosynth_Enz"/>
</dbReference>
<name>A0A167H1L0_9HYPO</name>
<dbReference type="CDD" id="cd02440">
    <property type="entry name" value="AdoMet_MTases"/>
    <property type="match status" value="1"/>
</dbReference>
<dbReference type="InterPro" id="IPR049552">
    <property type="entry name" value="PKS_DH_N"/>
</dbReference>
<dbReference type="SMART" id="SM00822">
    <property type="entry name" value="PKS_KR"/>
    <property type="match status" value="1"/>
</dbReference>
<feature type="region of interest" description="Disordered" evidence="10">
    <location>
        <begin position="1853"/>
        <end position="1894"/>
    </location>
</feature>
<dbReference type="Pfam" id="PF08242">
    <property type="entry name" value="Methyltransf_12"/>
    <property type="match status" value="1"/>
</dbReference>
<dbReference type="InterPro" id="IPR014043">
    <property type="entry name" value="Acyl_transferase_dom"/>
</dbReference>
<dbReference type="SMART" id="SM00829">
    <property type="entry name" value="PKS_ER"/>
    <property type="match status" value="1"/>
</dbReference>
<comment type="pathway">
    <text evidence="1">Secondary metabolite biosynthesis.</text>
</comment>
<evidence type="ECO:0000259" key="12">
    <source>
        <dbReference type="PROSITE" id="PS52019"/>
    </source>
</evidence>
<keyword evidence="8" id="KW-0012">Acyltransferase</keyword>
<dbReference type="Gene3D" id="3.10.129.110">
    <property type="entry name" value="Polyketide synthase dehydratase"/>
    <property type="match status" value="1"/>
</dbReference>
<dbReference type="PROSITE" id="PS00012">
    <property type="entry name" value="PHOSPHOPANTETHEINE"/>
    <property type="match status" value="1"/>
</dbReference>